<reference evidence="1 2" key="1">
    <citation type="journal article" date="2015" name="Genome Announc.">
        <title>Complete Genome Sequence of the Type Strain Corynebacterium mustelae DSM 45274, Isolated from Various Tissues of a Male Ferret with Lethal Sepsis.</title>
        <authorList>
            <person name="Ruckert C."/>
            <person name="Eimer J."/>
            <person name="Winkler A."/>
            <person name="Tauch A."/>
        </authorList>
    </citation>
    <scope>NUCLEOTIDE SEQUENCE [LARGE SCALE GENOMIC DNA]</scope>
    <source>
        <strain evidence="1 2">DSM 45274</strain>
    </source>
</reference>
<accession>A0A0G3H495</accession>
<dbReference type="RefSeq" id="WP_047262616.1">
    <property type="nucleotide sequence ID" value="NZ_CP011542.1"/>
</dbReference>
<dbReference type="KEGG" id="cmv:CMUST_11560"/>
<protein>
    <submittedName>
        <fullName evidence="1">Uncharacterized protein</fullName>
    </submittedName>
</protein>
<keyword evidence="2" id="KW-1185">Reference proteome</keyword>
<dbReference type="Proteomes" id="UP000035199">
    <property type="component" value="Chromosome"/>
</dbReference>
<dbReference type="STRING" id="571915.CMUST_11560"/>
<dbReference type="AlphaFoldDB" id="A0A0G3H495"/>
<dbReference type="PATRIC" id="fig|571915.4.peg.2470"/>
<proteinExistence type="predicted"/>
<dbReference type="EMBL" id="CP011542">
    <property type="protein sequence ID" value="AKK06623.1"/>
    <property type="molecule type" value="Genomic_DNA"/>
</dbReference>
<sequence length="62" mass="7277">MTAPMLNPMSKKEAEDKLHELETTIQGGIEEFEERARFFDLSPLEQGVWERISELRWLLGRS</sequence>
<evidence type="ECO:0000313" key="2">
    <source>
        <dbReference type="Proteomes" id="UP000035199"/>
    </source>
</evidence>
<dbReference type="OrthoDB" id="4416874at2"/>
<evidence type="ECO:0000313" key="1">
    <source>
        <dbReference type="EMBL" id="AKK06623.1"/>
    </source>
</evidence>
<organism evidence="1 2">
    <name type="scientific">Corynebacterium mustelae</name>
    <dbReference type="NCBI Taxonomy" id="571915"/>
    <lineage>
        <taxon>Bacteria</taxon>
        <taxon>Bacillati</taxon>
        <taxon>Actinomycetota</taxon>
        <taxon>Actinomycetes</taxon>
        <taxon>Mycobacteriales</taxon>
        <taxon>Corynebacteriaceae</taxon>
        <taxon>Corynebacterium</taxon>
    </lineage>
</organism>
<gene>
    <name evidence="1" type="ORF">CMUST_11560</name>
</gene>
<reference evidence="2" key="2">
    <citation type="submission" date="2015-05" db="EMBL/GenBank/DDBJ databases">
        <title>Complete genome sequence of Corynebacterium mustelae DSM 45274, isolated from various tissues of a male ferret with lethal sepsis.</title>
        <authorList>
            <person name="Ruckert C."/>
            <person name="Albersmeier A."/>
            <person name="Winkler A."/>
            <person name="Tauch A."/>
        </authorList>
    </citation>
    <scope>NUCLEOTIDE SEQUENCE [LARGE SCALE GENOMIC DNA]</scope>
    <source>
        <strain evidence="2">DSM 45274</strain>
    </source>
</reference>
<name>A0A0G3H495_9CORY</name>